<dbReference type="EMBL" id="CAKKNE010000005">
    <property type="protein sequence ID" value="CAH0376221.1"/>
    <property type="molecule type" value="Genomic_DNA"/>
</dbReference>
<accession>A0A8J2SSV4</accession>
<evidence type="ECO:0000256" key="16">
    <source>
        <dbReference type="ARBA" id="ARBA00023157"/>
    </source>
</evidence>
<keyword evidence="9" id="KW-0812">Transmembrane</keyword>
<comment type="pathway">
    <text evidence="4">Glycan metabolism; heparan sulfate biosynthesis.</text>
</comment>
<name>A0A8J2SSV4_9STRA</name>
<dbReference type="OrthoDB" id="2019572at2759"/>
<dbReference type="PANTHER" id="PTHR46025">
    <property type="entry name" value="XYLOSYLTRANSFERASE OXT"/>
    <property type="match status" value="1"/>
</dbReference>
<keyword evidence="16" id="KW-1015">Disulfide bond</keyword>
<dbReference type="GO" id="GO:0015012">
    <property type="term" value="P:heparan sulfate proteoglycan biosynthetic process"/>
    <property type="evidence" value="ECO:0007669"/>
    <property type="project" value="UniProtKB-UniPathway"/>
</dbReference>
<keyword evidence="22" id="KW-1185">Reference proteome</keyword>
<keyword evidence="11" id="KW-0256">Endoplasmic reticulum</keyword>
<evidence type="ECO:0000256" key="6">
    <source>
        <dbReference type="ARBA" id="ARBA00011972"/>
    </source>
</evidence>
<keyword evidence="17" id="KW-0325">Glycoprotein</keyword>
<comment type="pathway">
    <text evidence="3">Glycan metabolism; chondroitin sulfate biosynthesis.</text>
</comment>
<evidence type="ECO:0000256" key="1">
    <source>
        <dbReference type="ARBA" id="ARBA00004323"/>
    </source>
</evidence>
<protein>
    <recommendedName>
        <fullName evidence="6">protein xylosyltransferase</fullName>
        <ecNumber evidence="6">2.4.2.26</ecNumber>
    </recommendedName>
    <alternativeName>
        <fullName evidence="18">Peptide O-xylosyltransferase</fullName>
    </alternativeName>
</protein>
<keyword evidence="12" id="KW-0735">Signal-anchor</keyword>
<dbReference type="Gene3D" id="2.80.10.50">
    <property type="match status" value="1"/>
</dbReference>
<dbReference type="InterPro" id="IPR003406">
    <property type="entry name" value="Glyco_trans_14"/>
</dbReference>
<dbReference type="Pfam" id="PF02485">
    <property type="entry name" value="Branch"/>
    <property type="match status" value="1"/>
</dbReference>
<dbReference type="GO" id="GO:0050650">
    <property type="term" value="P:chondroitin sulfate proteoglycan biosynthetic process"/>
    <property type="evidence" value="ECO:0007669"/>
    <property type="project" value="TreeGrafter"/>
</dbReference>
<dbReference type="Proteomes" id="UP000789595">
    <property type="component" value="Unassembled WGS sequence"/>
</dbReference>
<evidence type="ECO:0000256" key="7">
    <source>
        <dbReference type="ARBA" id="ARBA00022676"/>
    </source>
</evidence>
<evidence type="ECO:0000256" key="18">
    <source>
        <dbReference type="ARBA" id="ARBA00042865"/>
    </source>
</evidence>
<keyword evidence="10" id="KW-0479">Metal-binding</keyword>
<evidence type="ECO:0000256" key="19">
    <source>
        <dbReference type="ARBA" id="ARBA00047847"/>
    </source>
</evidence>
<dbReference type="InterPro" id="IPR035992">
    <property type="entry name" value="Ricin_B-like_lectins"/>
</dbReference>
<evidence type="ECO:0000256" key="13">
    <source>
        <dbReference type="ARBA" id="ARBA00022989"/>
    </source>
</evidence>
<evidence type="ECO:0000256" key="2">
    <source>
        <dbReference type="ARBA" id="ARBA00004648"/>
    </source>
</evidence>
<dbReference type="AlphaFoldDB" id="A0A8J2SSV4"/>
<dbReference type="UniPathway" id="UPA00755"/>
<comment type="catalytic activity">
    <reaction evidence="19">
        <text>UDP-alpha-D-xylose + L-seryl-[protein] = 3-O-(beta-D-xylosyl)-L-seryl-[protein] + UDP + H(+)</text>
        <dbReference type="Rhea" id="RHEA:50192"/>
        <dbReference type="Rhea" id="RHEA-COMP:9863"/>
        <dbReference type="Rhea" id="RHEA-COMP:12567"/>
        <dbReference type="ChEBI" id="CHEBI:15378"/>
        <dbReference type="ChEBI" id="CHEBI:29999"/>
        <dbReference type="ChEBI" id="CHEBI:57632"/>
        <dbReference type="ChEBI" id="CHEBI:58223"/>
        <dbReference type="ChEBI" id="CHEBI:132085"/>
        <dbReference type="EC" id="2.4.2.26"/>
    </reaction>
</comment>
<feature type="region of interest" description="Disordered" evidence="20">
    <location>
        <begin position="626"/>
        <end position="645"/>
    </location>
</feature>
<evidence type="ECO:0000313" key="21">
    <source>
        <dbReference type="EMBL" id="CAH0376221.1"/>
    </source>
</evidence>
<keyword evidence="7" id="KW-0328">Glycosyltransferase</keyword>
<dbReference type="SUPFAM" id="SSF50370">
    <property type="entry name" value="Ricin B-like lectins"/>
    <property type="match status" value="1"/>
</dbReference>
<comment type="caution">
    <text evidence="21">The sequence shown here is derived from an EMBL/GenBank/DDBJ whole genome shotgun (WGS) entry which is preliminary data.</text>
</comment>
<gene>
    <name evidence="21" type="ORF">PECAL_5P07870</name>
</gene>
<proteinExistence type="inferred from homology"/>
<keyword evidence="14" id="KW-0333">Golgi apparatus</keyword>
<dbReference type="InterPro" id="IPR043538">
    <property type="entry name" value="XYLT"/>
</dbReference>
<evidence type="ECO:0000256" key="14">
    <source>
        <dbReference type="ARBA" id="ARBA00023034"/>
    </source>
</evidence>
<evidence type="ECO:0000256" key="3">
    <source>
        <dbReference type="ARBA" id="ARBA00004840"/>
    </source>
</evidence>
<dbReference type="GO" id="GO:0030158">
    <property type="term" value="F:protein xylosyltransferase activity"/>
    <property type="evidence" value="ECO:0007669"/>
    <property type="project" value="UniProtKB-EC"/>
</dbReference>
<organism evidence="21 22">
    <name type="scientific">Pelagomonas calceolata</name>
    <dbReference type="NCBI Taxonomy" id="35677"/>
    <lineage>
        <taxon>Eukaryota</taxon>
        <taxon>Sar</taxon>
        <taxon>Stramenopiles</taxon>
        <taxon>Ochrophyta</taxon>
        <taxon>Pelagophyceae</taxon>
        <taxon>Pelagomonadales</taxon>
        <taxon>Pelagomonadaceae</taxon>
        <taxon>Pelagomonas</taxon>
    </lineage>
</organism>
<dbReference type="GO" id="GO:0005789">
    <property type="term" value="C:endoplasmic reticulum membrane"/>
    <property type="evidence" value="ECO:0007669"/>
    <property type="project" value="UniProtKB-SubCell"/>
</dbReference>
<evidence type="ECO:0000256" key="17">
    <source>
        <dbReference type="ARBA" id="ARBA00023180"/>
    </source>
</evidence>
<keyword evidence="13" id="KW-1133">Transmembrane helix</keyword>
<evidence type="ECO:0000256" key="4">
    <source>
        <dbReference type="ARBA" id="ARBA00005093"/>
    </source>
</evidence>
<dbReference type="CDD" id="cd00161">
    <property type="entry name" value="beta-trefoil_Ricin-like"/>
    <property type="match status" value="1"/>
</dbReference>
<evidence type="ECO:0000256" key="9">
    <source>
        <dbReference type="ARBA" id="ARBA00022692"/>
    </source>
</evidence>
<evidence type="ECO:0000256" key="5">
    <source>
        <dbReference type="ARBA" id="ARBA00010195"/>
    </source>
</evidence>
<keyword evidence="15" id="KW-0472">Membrane</keyword>
<evidence type="ECO:0000256" key="8">
    <source>
        <dbReference type="ARBA" id="ARBA00022679"/>
    </source>
</evidence>
<evidence type="ECO:0000256" key="11">
    <source>
        <dbReference type="ARBA" id="ARBA00022824"/>
    </source>
</evidence>
<dbReference type="GO" id="GO:0000139">
    <property type="term" value="C:Golgi membrane"/>
    <property type="evidence" value="ECO:0007669"/>
    <property type="project" value="UniProtKB-SubCell"/>
</dbReference>
<dbReference type="EC" id="2.4.2.26" evidence="6"/>
<sequence length="645" mass="73136">MRALSYCALIAATQAALYSDETYDKLRRLFGRVSRQAPATSSSVERHYQKVETALNEATRKRLDDLLKDTTTEKCREEVTSTFIDSYKRQISEDWLPFERTGYVSDCPSQRDNAPRAPRLRAEDIRLAYLLVVHETPQQITRLIESLEEGTRHNFIIHVDDKPQSQSTYNYLLNYASTRSHVHVLETGRQSVSWGGFNVVQATLNGLAYALDVLDGKFDWIVTASGYTYPLASNRRIREELARHPSDTEFLEIRPQPNDPMPRAWHQFVECDGKMRRITRLLPPRKIKMYMGSQWMVITRDFAAYATGRESPRQRRSFASQYAPYGRYTMVADENFFTTVLKNSPMCHKHYNQNFLHVQFDQWESDKVEGPAQNKCLQPDPRHCGRSPTTLTLDYMPVLELGGALFARKFDATYDAKILDAIDANRALQDTAGYSEKPRQYFENIRFVREAQNGVELCVSMSNQAERSIYEVSLKPCDRRDASQRFNIGPCSTDGHIELRSGRQALVKPGDHSPSPFCPVAHVEGRRMTCLDLNGESIAPGTRIIGFPCNGRWNQLLALGTGARGQPEQGSVYINVPYPRHPVRHLCIDAPPPTNANPAPSLVVQKCSGAASQLFRVEPVSDSALYERPAAPPRESDYLQGGEEL</sequence>
<evidence type="ECO:0000256" key="15">
    <source>
        <dbReference type="ARBA" id="ARBA00023136"/>
    </source>
</evidence>
<comment type="similarity">
    <text evidence="5">Belongs to the glycosyltransferase 14 family. XylT subfamily.</text>
</comment>
<dbReference type="GO" id="GO:0046872">
    <property type="term" value="F:metal ion binding"/>
    <property type="evidence" value="ECO:0007669"/>
    <property type="project" value="UniProtKB-KW"/>
</dbReference>
<dbReference type="PANTHER" id="PTHR46025:SF3">
    <property type="entry name" value="XYLOSYLTRANSFERASE OXT"/>
    <property type="match status" value="1"/>
</dbReference>
<evidence type="ECO:0000256" key="10">
    <source>
        <dbReference type="ARBA" id="ARBA00022723"/>
    </source>
</evidence>
<comment type="subcellular location">
    <subcellularLocation>
        <location evidence="2">Endoplasmic reticulum membrane</location>
        <topology evidence="2">Single-pass type II membrane protein</topology>
    </subcellularLocation>
    <subcellularLocation>
        <location evidence="1">Golgi apparatus membrane</location>
        <topology evidence="1">Single-pass type II membrane protein</topology>
    </subcellularLocation>
</comment>
<dbReference type="UniPathway" id="UPA00756"/>
<reference evidence="21" key="1">
    <citation type="submission" date="2021-11" db="EMBL/GenBank/DDBJ databases">
        <authorList>
            <consortium name="Genoscope - CEA"/>
            <person name="William W."/>
        </authorList>
    </citation>
    <scope>NUCLEOTIDE SEQUENCE</scope>
</reference>
<evidence type="ECO:0000313" key="22">
    <source>
        <dbReference type="Proteomes" id="UP000789595"/>
    </source>
</evidence>
<evidence type="ECO:0000256" key="20">
    <source>
        <dbReference type="SAM" id="MobiDB-lite"/>
    </source>
</evidence>
<evidence type="ECO:0000256" key="12">
    <source>
        <dbReference type="ARBA" id="ARBA00022968"/>
    </source>
</evidence>
<keyword evidence="8" id="KW-0808">Transferase</keyword>
<dbReference type="PROSITE" id="PS50231">
    <property type="entry name" value="RICIN_B_LECTIN"/>
    <property type="match status" value="1"/>
</dbReference>